<feature type="compositionally biased region" description="Basic and acidic residues" evidence="1">
    <location>
        <begin position="440"/>
        <end position="449"/>
    </location>
</feature>
<dbReference type="InterPro" id="IPR037504">
    <property type="entry name" value="PSI_induc_2"/>
</dbReference>
<feature type="compositionally biased region" description="Basic and acidic residues" evidence="1">
    <location>
        <begin position="199"/>
        <end position="212"/>
    </location>
</feature>
<dbReference type="EMBL" id="JYNV01000317">
    <property type="protein sequence ID" value="KZM18924.1"/>
    <property type="molecule type" value="Genomic_DNA"/>
</dbReference>
<dbReference type="PANTHER" id="PTHR40018">
    <property type="entry name" value="[PSI+] INDUCTION PROTEIN 2"/>
    <property type="match status" value="1"/>
</dbReference>
<reference evidence="3 4" key="1">
    <citation type="journal article" date="2016" name="Sci. Rep.">
        <title>Draft genome sequencing and secretome analysis of fungal phytopathogen Ascochyta rabiei provides insight into the necrotrophic effector repertoire.</title>
        <authorList>
            <person name="Verma S."/>
            <person name="Gazara R.K."/>
            <person name="Nizam S."/>
            <person name="Parween S."/>
            <person name="Chattopadhyay D."/>
            <person name="Verma P.K."/>
        </authorList>
    </citation>
    <scope>NUCLEOTIDE SEQUENCE [LARGE SCALE GENOMIC DNA]</scope>
    <source>
        <strain evidence="3 4">ArDII</strain>
    </source>
</reference>
<feature type="region of interest" description="Disordered" evidence="1">
    <location>
        <begin position="286"/>
        <end position="449"/>
    </location>
</feature>
<comment type="caution">
    <text evidence="3">The sequence shown here is derived from an EMBL/GenBank/DDBJ whole genome shotgun (WGS) entry which is preliminary data.</text>
</comment>
<dbReference type="AlphaFoldDB" id="A0A162WAU9"/>
<evidence type="ECO:0000313" key="4">
    <source>
        <dbReference type="Proteomes" id="UP000076837"/>
    </source>
</evidence>
<protein>
    <submittedName>
        <fullName evidence="3">Uncharacterized protein</fullName>
    </submittedName>
</protein>
<dbReference type="GO" id="GO:0005886">
    <property type="term" value="C:plasma membrane"/>
    <property type="evidence" value="ECO:0007669"/>
    <property type="project" value="TreeGrafter"/>
</dbReference>
<keyword evidence="2" id="KW-0472">Membrane</keyword>
<feature type="compositionally biased region" description="Low complexity" evidence="1">
    <location>
        <begin position="333"/>
        <end position="347"/>
    </location>
</feature>
<name>A0A162WAU9_DIDRA</name>
<gene>
    <name evidence="3" type="ORF">ST47_g9948</name>
</gene>
<dbReference type="STRING" id="5454.A0A162WAU9"/>
<feature type="compositionally biased region" description="Polar residues" evidence="1">
    <location>
        <begin position="213"/>
        <end position="222"/>
    </location>
</feature>
<keyword evidence="2" id="KW-0812">Transmembrane</keyword>
<feature type="compositionally biased region" description="Low complexity" evidence="1">
    <location>
        <begin position="366"/>
        <end position="375"/>
    </location>
</feature>
<feature type="transmembrane region" description="Helical" evidence="2">
    <location>
        <begin position="35"/>
        <end position="53"/>
    </location>
</feature>
<feature type="compositionally biased region" description="Low complexity" evidence="1">
    <location>
        <begin position="415"/>
        <end position="436"/>
    </location>
</feature>
<dbReference type="GO" id="GO:0005935">
    <property type="term" value="C:cellular bud neck"/>
    <property type="evidence" value="ECO:0007669"/>
    <property type="project" value="TreeGrafter"/>
</dbReference>
<proteinExistence type="predicted"/>
<feature type="compositionally biased region" description="Polar residues" evidence="1">
    <location>
        <begin position="128"/>
        <end position="147"/>
    </location>
</feature>
<feature type="compositionally biased region" description="Polar residues" evidence="1">
    <location>
        <begin position="183"/>
        <end position="192"/>
    </location>
</feature>
<evidence type="ECO:0000256" key="2">
    <source>
        <dbReference type="SAM" id="Phobius"/>
    </source>
</evidence>
<feature type="region of interest" description="Disordered" evidence="1">
    <location>
        <begin position="88"/>
        <end position="107"/>
    </location>
</feature>
<dbReference type="Proteomes" id="UP000076837">
    <property type="component" value="Unassembled WGS sequence"/>
</dbReference>
<accession>A0A162WAU9</accession>
<evidence type="ECO:0000313" key="3">
    <source>
        <dbReference type="EMBL" id="KZM18924.1"/>
    </source>
</evidence>
<keyword evidence="2" id="KW-1133">Transmembrane helix</keyword>
<keyword evidence="4" id="KW-1185">Reference proteome</keyword>
<dbReference type="PANTHER" id="PTHR40018:SF1">
    <property type="entry name" value="[PSI+] INDUCTION PROTEIN 2"/>
    <property type="match status" value="1"/>
</dbReference>
<sequence length="449" mass="49145">MQTPGFTLAPRDPFADAKETLSSWDKCMAKDYCKWPVIAVIILGGLVAFSVVFCIARCICCGAECALCCCKCCTCCCGRSDSGHRRMKSENQAYPPPQPYPQQPYANAPANPYAEARSFAPPPPPPQISTQYQSHPTPSFNPQTNPKFASAAARPASPERPQYATFDARSRPVNEDALPAMPSWSNARSVQVQVEDEAVPERRGDVEMDRLHYTNSPPNTSTAGVAAGAAGGGMRASPGPGRSPVSPLHSTDAYNHQNYYQDQNQNHYQDQNQIQYQDQNQIQYQDQTQNHIQSHNQNTSPAYAQHDYNRAPSPAHSHSQYSQASDPYDRRSPVQPQPYSQPYSQPYNAPSDRFPSPAPPSYHTTAPNPYAYAPAPVQPFDQPRSFTPGSGRAGGNVAYDPVPDRSQTATPSAYPGQQTYQAFQPQGQPQPGSYTGVARKPVDGSLRDV</sequence>
<organism evidence="3 4">
    <name type="scientific">Didymella rabiei</name>
    <name type="common">Chickpea ascochyta blight fungus</name>
    <name type="synonym">Mycosphaerella rabiei</name>
    <dbReference type="NCBI Taxonomy" id="5454"/>
    <lineage>
        <taxon>Eukaryota</taxon>
        <taxon>Fungi</taxon>
        <taxon>Dikarya</taxon>
        <taxon>Ascomycota</taxon>
        <taxon>Pezizomycotina</taxon>
        <taxon>Dothideomycetes</taxon>
        <taxon>Pleosporomycetidae</taxon>
        <taxon>Pleosporales</taxon>
        <taxon>Pleosporineae</taxon>
        <taxon>Didymellaceae</taxon>
        <taxon>Ascochyta</taxon>
    </lineage>
</organism>
<feature type="compositionally biased region" description="Low complexity" evidence="1">
    <location>
        <begin position="149"/>
        <end position="161"/>
    </location>
</feature>
<feature type="region of interest" description="Disordered" evidence="1">
    <location>
        <begin position="113"/>
        <end position="252"/>
    </location>
</feature>
<evidence type="ECO:0000256" key="1">
    <source>
        <dbReference type="SAM" id="MobiDB-lite"/>
    </source>
</evidence>
<feature type="compositionally biased region" description="Polar residues" evidence="1">
    <location>
        <begin position="316"/>
        <end position="325"/>
    </location>
</feature>